<keyword evidence="5" id="KW-1185">Reference proteome</keyword>
<dbReference type="Pfam" id="PF13302">
    <property type="entry name" value="Acetyltransf_3"/>
    <property type="match status" value="1"/>
</dbReference>
<dbReference type="SUPFAM" id="SSF55729">
    <property type="entry name" value="Acyl-CoA N-acyltransferases (Nat)"/>
    <property type="match status" value="1"/>
</dbReference>
<evidence type="ECO:0000313" key="4">
    <source>
        <dbReference type="Proteomes" id="UP000240621"/>
    </source>
</evidence>
<evidence type="ECO:0000259" key="1">
    <source>
        <dbReference type="PROSITE" id="PS51186"/>
    </source>
</evidence>
<reference evidence="2 5" key="2">
    <citation type="submission" date="2019-10" db="EMBL/GenBank/DDBJ databases">
        <title>Prolixibacter strains distinguished by the presence of nitrate reductase genes were adept at nitrate-dependent anaerobic corrosion of metallic iron and carbon steel.</title>
        <authorList>
            <person name="Iino T."/>
            <person name="Shono N."/>
            <person name="Ito K."/>
            <person name="Nakamura R."/>
            <person name="Sueoka K."/>
            <person name="Harayama S."/>
            <person name="Ohkuma M."/>
        </authorList>
    </citation>
    <scope>NUCLEOTIDE SEQUENCE [LARGE SCALE GENOMIC DNA]</scope>
    <source>
        <strain evidence="2 5">MIC1-1</strain>
    </source>
</reference>
<dbReference type="Gene3D" id="3.40.630.30">
    <property type="match status" value="1"/>
</dbReference>
<dbReference type="RefSeq" id="WP_170108872.1">
    <property type="nucleotide sequence ID" value="NZ_BLAU01000001.1"/>
</dbReference>
<evidence type="ECO:0000313" key="2">
    <source>
        <dbReference type="EMBL" id="GET20745.1"/>
    </source>
</evidence>
<dbReference type="InterPro" id="IPR051908">
    <property type="entry name" value="Ribosomal_N-acetyltransferase"/>
</dbReference>
<organism evidence="3 4">
    <name type="scientific">Prolixibacter denitrificans</name>
    <dbReference type="NCBI Taxonomy" id="1541063"/>
    <lineage>
        <taxon>Bacteria</taxon>
        <taxon>Pseudomonadati</taxon>
        <taxon>Bacteroidota</taxon>
        <taxon>Bacteroidia</taxon>
        <taxon>Marinilabiliales</taxon>
        <taxon>Prolixibacteraceae</taxon>
        <taxon>Prolixibacter</taxon>
    </lineage>
</organism>
<dbReference type="GO" id="GO:0008999">
    <property type="term" value="F:protein-N-terminal-alanine acetyltransferase activity"/>
    <property type="evidence" value="ECO:0007669"/>
    <property type="project" value="TreeGrafter"/>
</dbReference>
<evidence type="ECO:0000313" key="3">
    <source>
        <dbReference type="EMBL" id="PSK84578.1"/>
    </source>
</evidence>
<feature type="domain" description="N-acetyltransferase" evidence="1">
    <location>
        <begin position="22"/>
        <end position="175"/>
    </location>
</feature>
<comment type="caution">
    <text evidence="3">The sequence shown here is derived from an EMBL/GenBank/DDBJ whole genome shotgun (WGS) entry which is preliminary data.</text>
</comment>
<sequence>MSRISIRPGFYLESLGMEHVDTVFEAIDKNREHLSKWLPFVSFTRKPEDTEEFISSVTNRKPHEKEEVFTIWHDEEFSGLIGYVNTDRVNRKTEIGYWLAKSKEGKGIITETTLQLIKLAFKRLQMNRITIRCAVGNNRSSAVPKRLGFTYEGIERQGEKHGNSYFDLEIFSLLKDEWKKQGS</sequence>
<proteinExistence type="predicted"/>
<reference evidence="3 4" key="1">
    <citation type="submission" date="2018-03" db="EMBL/GenBank/DDBJ databases">
        <title>Genomic Encyclopedia of Archaeal and Bacterial Type Strains, Phase II (KMG-II): from individual species to whole genera.</title>
        <authorList>
            <person name="Goeker M."/>
        </authorList>
    </citation>
    <scope>NUCLEOTIDE SEQUENCE [LARGE SCALE GENOMIC DNA]</scope>
    <source>
        <strain evidence="3 4">DSM 27267</strain>
    </source>
</reference>
<dbReference type="PANTHER" id="PTHR43441:SF12">
    <property type="entry name" value="RIBOSOMAL N-ACETYLTRANSFERASE YDAF-RELATED"/>
    <property type="match status" value="1"/>
</dbReference>
<keyword evidence="3" id="KW-0808">Transferase</keyword>
<dbReference type="GO" id="GO:1990189">
    <property type="term" value="F:protein N-terminal-serine acetyltransferase activity"/>
    <property type="evidence" value="ECO:0007669"/>
    <property type="project" value="TreeGrafter"/>
</dbReference>
<accession>A0A2P8CHX6</accession>
<gene>
    <name evidence="2" type="primary">ydaF</name>
    <name evidence="3" type="ORF">CLV93_102367</name>
    <name evidence="2" type="ORF">JCM18694_09910</name>
</gene>
<dbReference type="AlphaFoldDB" id="A0A2P8CHX6"/>
<dbReference type="EMBL" id="PYGC01000002">
    <property type="protein sequence ID" value="PSK84578.1"/>
    <property type="molecule type" value="Genomic_DNA"/>
</dbReference>
<dbReference type="EMBL" id="BLAU01000001">
    <property type="protein sequence ID" value="GET20745.1"/>
    <property type="molecule type" value="Genomic_DNA"/>
</dbReference>
<dbReference type="PANTHER" id="PTHR43441">
    <property type="entry name" value="RIBOSOMAL-PROTEIN-SERINE ACETYLTRANSFERASE"/>
    <property type="match status" value="1"/>
</dbReference>
<evidence type="ECO:0000313" key="5">
    <source>
        <dbReference type="Proteomes" id="UP000396862"/>
    </source>
</evidence>
<dbReference type="GO" id="GO:0005737">
    <property type="term" value="C:cytoplasm"/>
    <property type="evidence" value="ECO:0007669"/>
    <property type="project" value="TreeGrafter"/>
</dbReference>
<name>A0A2P8CHX6_9BACT</name>
<dbReference type="PROSITE" id="PS51186">
    <property type="entry name" value="GNAT"/>
    <property type="match status" value="1"/>
</dbReference>
<protein>
    <submittedName>
        <fullName evidence="2">Ribosomal N-acetyltransferase YdaF</fullName>
    </submittedName>
    <submittedName>
        <fullName evidence="3">Ribosomal-protein-serine acetyltransferase</fullName>
    </submittedName>
</protein>
<dbReference type="InterPro" id="IPR000182">
    <property type="entry name" value="GNAT_dom"/>
</dbReference>
<dbReference type="InterPro" id="IPR016181">
    <property type="entry name" value="Acyl_CoA_acyltransferase"/>
</dbReference>
<dbReference type="Proteomes" id="UP000240621">
    <property type="component" value="Unassembled WGS sequence"/>
</dbReference>
<dbReference type="Proteomes" id="UP000396862">
    <property type="component" value="Unassembled WGS sequence"/>
</dbReference>